<protein>
    <submittedName>
        <fullName evidence="1">Uncharacterized protein</fullName>
    </submittedName>
</protein>
<evidence type="ECO:0000313" key="2">
    <source>
        <dbReference type="Proteomes" id="UP000467700"/>
    </source>
</evidence>
<dbReference type="Proteomes" id="UP000467700">
    <property type="component" value="Unassembled WGS sequence"/>
</dbReference>
<dbReference type="AlphaFoldDB" id="A0A8S0VX31"/>
<keyword evidence="2" id="KW-1185">Reference proteome</keyword>
<comment type="caution">
    <text evidence="1">The sequence shown here is derived from an EMBL/GenBank/DDBJ whole genome shotgun (WGS) entry which is preliminary data.</text>
</comment>
<proteinExistence type="predicted"/>
<dbReference type="EMBL" id="CACVBS010000028">
    <property type="protein sequence ID" value="CAA7260071.1"/>
    <property type="molecule type" value="Genomic_DNA"/>
</dbReference>
<sequence length="152" mass="16652">MNIHKTVSSFPLRSSRRLSRRIFLSRDVPAPNPTPSSLTAAAEISKTQRLNVIGSSLSTLQLCRPNEDEYGEVVHRIHTGQGHSRRRANVVLSAADKELSDSDVVLKELVLVKGFTSILFTLKEGIHTTYLTSNSGATEPEVPTTSIPMCIP</sequence>
<gene>
    <name evidence="1" type="ORF">AAE3_LOCUS2474</name>
</gene>
<evidence type="ECO:0000313" key="1">
    <source>
        <dbReference type="EMBL" id="CAA7260071.1"/>
    </source>
</evidence>
<name>A0A8S0VX31_CYCAE</name>
<reference evidence="1 2" key="1">
    <citation type="submission" date="2020-01" db="EMBL/GenBank/DDBJ databases">
        <authorList>
            <person name="Gupta K D."/>
        </authorList>
    </citation>
    <scope>NUCLEOTIDE SEQUENCE [LARGE SCALE GENOMIC DNA]</scope>
</reference>
<organism evidence="1 2">
    <name type="scientific">Cyclocybe aegerita</name>
    <name type="common">Black poplar mushroom</name>
    <name type="synonym">Agrocybe aegerita</name>
    <dbReference type="NCBI Taxonomy" id="1973307"/>
    <lineage>
        <taxon>Eukaryota</taxon>
        <taxon>Fungi</taxon>
        <taxon>Dikarya</taxon>
        <taxon>Basidiomycota</taxon>
        <taxon>Agaricomycotina</taxon>
        <taxon>Agaricomycetes</taxon>
        <taxon>Agaricomycetidae</taxon>
        <taxon>Agaricales</taxon>
        <taxon>Agaricineae</taxon>
        <taxon>Bolbitiaceae</taxon>
        <taxon>Cyclocybe</taxon>
    </lineage>
</organism>
<accession>A0A8S0VX31</accession>